<gene>
    <name evidence="2" type="ORF">BHC49_05655</name>
</gene>
<evidence type="ECO:0000256" key="1">
    <source>
        <dbReference type="SAM" id="Phobius"/>
    </source>
</evidence>
<proteinExistence type="predicted"/>
<feature type="transmembrane region" description="Helical" evidence="1">
    <location>
        <begin position="163"/>
        <end position="180"/>
    </location>
</feature>
<feature type="transmembrane region" description="Helical" evidence="1">
    <location>
        <begin position="6"/>
        <end position="22"/>
    </location>
</feature>
<feature type="transmembrane region" description="Helical" evidence="1">
    <location>
        <begin position="29"/>
        <end position="52"/>
    </location>
</feature>
<comment type="caution">
    <text evidence="2">The sequence shown here is derived from an EMBL/GenBank/DDBJ whole genome shotgun (WGS) entry which is preliminary data.</text>
</comment>
<dbReference type="AlphaFoldDB" id="A0A2N9XYQ3"/>
<keyword evidence="1" id="KW-0472">Membrane</keyword>
<keyword evidence="1" id="KW-0812">Transmembrane</keyword>
<name>A0A2N9XYQ3_9NEIS</name>
<protein>
    <submittedName>
        <fullName evidence="2">Uncharacterized protein</fullName>
    </submittedName>
</protein>
<feature type="transmembrane region" description="Helical" evidence="1">
    <location>
        <begin position="96"/>
        <end position="125"/>
    </location>
</feature>
<evidence type="ECO:0000313" key="3">
    <source>
        <dbReference type="Proteomes" id="UP000229434"/>
    </source>
</evidence>
<sequence>MGTLISNAVVLIYAVLFVWQCCKYQLNSWLAASVTVWLVLVNISSEILPGIAGPFKPVNSFLVPVYVLLGSCFVMHQGCKLRNSPYLTVLLYSSRLQIGSLAICLALVLSLSLMNKAALIIPLLVSLLQMLAWQPIFWIGSQWILMMMLFLRGADNEKPIWRWQTLLLFSLFTQLVYMMLSFRGKL</sequence>
<evidence type="ECO:0000313" key="2">
    <source>
        <dbReference type="EMBL" id="PIT55928.1"/>
    </source>
</evidence>
<accession>A0A2N9XYQ3</accession>
<dbReference type="EMBL" id="MEIS01000095">
    <property type="protein sequence ID" value="PIT55928.1"/>
    <property type="molecule type" value="Genomic_DNA"/>
</dbReference>
<dbReference type="RefSeq" id="WP_100137291.1">
    <property type="nucleotide sequence ID" value="NZ_MEIS01000095.1"/>
</dbReference>
<dbReference type="Proteomes" id="UP000229434">
    <property type="component" value="Unassembled WGS sequence"/>
</dbReference>
<feature type="transmembrane region" description="Helical" evidence="1">
    <location>
        <begin position="58"/>
        <end position="75"/>
    </location>
</feature>
<organism evidence="2 3">
    <name type="scientific">Snodgrassella alvi</name>
    <dbReference type="NCBI Taxonomy" id="1196083"/>
    <lineage>
        <taxon>Bacteria</taxon>
        <taxon>Pseudomonadati</taxon>
        <taxon>Pseudomonadota</taxon>
        <taxon>Betaproteobacteria</taxon>
        <taxon>Neisseriales</taxon>
        <taxon>Neisseriaceae</taxon>
        <taxon>Snodgrassella</taxon>
    </lineage>
</organism>
<keyword evidence="1" id="KW-1133">Transmembrane helix</keyword>
<reference evidence="2 3" key="1">
    <citation type="journal article" date="2017" name="MBio">
        <title>Type VI secretion-mediated competition in the bee gut microbiome.</title>
        <authorList>
            <person name="Steele M.I."/>
            <person name="Kwong W.K."/>
            <person name="Powell J.E."/>
            <person name="Whiteley M."/>
            <person name="Moran N.A."/>
        </authorList>
    </citation>
    <scope>NUCLEOTIDE SEQUENCE [LARGE SCALE GENOMIC DNA]</scope>
    <source>
        <strain evidence="2 3">Nev3CBA3</strain>
    </source>
</reference>